<sequence length="84" mass="9182">MARHDPNNEEDTMSQTARTLTFLWKDINSGAAGCPALYRTNGGYVVQGVQLTEDERAQLRQLADGEDAVFVPANVLDRLTGSDV</sequence>
<dbReference type="Proteomes" id="UP000003374">
    <property type="component" value="Unassembled WGS sequence"/>
</dbReference>
<proteinExistence type="predicted"/>
<keyword evidence="1" id="KW-0808">Transferase</keyword>
<dbReference type="EMBL" id="AAOF01000028">
    <property type="protein sequence ID" value="EAR20228.1"/>
    <property type="molecule type" value="Genomic_DNA"/>
</dbReference>
<protein>
    <submittedName>
        <fullName evidence="1">Lipid A biosynthesis lauroyl acyltransferase</fullName>
        <ecNumber evidence="1">2.3.1.-</ecNumber>
    </submittedName>
</protein>
<organism evidence="1 2">
    <name type="scientific">Nitrococcus mobilis Nb-231</name>
    <dbReference type="NCBI Taxonomy" id="314278"/>
    <lineage>
        <taxon>Bacteria</taxon>
        <taxon>Pseudomonadati</taxon>
        <taxon>Pseudomonadota</taxon>
        <taxon>Gammaproteobacteria</taxon>
        <taxon>Chromatiales</taxon>
        <taxon>Ectothiorhodospiraceae</taxon>
        <taxon>Nitrococcus</taxon>
    </lineage>
</organism>
<dbReference type="AlphaFoldDB" id="A4BVL0"/>
<gene>
    <name evidence="1" type="ORF">NB231_13001</name>
</gene>
<evidence type="ECO:0000313" key="2">
    <source>
        <dbReference type="Proteomes" id="UP000003374"/>
    </source>
</evidence>
<reference evidence="1 2" key="1">
    <citation type="submission" date="2006-02" db="EMBL/GenBank/DDBJ databases">
        <authorList>
            <person name="Waterbury J."/>
            <person name="Ferriera S."/>
            <person name="Johnson J."/>
            <person name="Kravitz S."/>
            <person name="Halpern A."/>
            <person name="Remington K."/>
            <person name="Beeson K."/>
            <person name="Tran B."/>
            <person name="Rogers Y.-H."/>
            <person name="Friedman R."/>
            <person name="Venter J.C."/>
        </authorList>
    </citation>
    <scope>NUCLEOTIDE SEQUENCE [LARGE SCALE GENOMIC DNA]</scope>
    <source>
        <strain evidence="1 2">Nb-231</strain>
    </source>
</reference>
<name>A4BVL0_9GAMM</name>
<dbReference type="EC" id="2.3.1.-" evidence="1"/>
<comment type="caution">
    <text evidence="1">The sequence shown here is derived from an EMBL/GenBank/DDBJ whole genome shotgun (WGS) entry which is preliminary data.</text>
</comment>
<accession>A4BVL0</accession>
<keyword evidence="1" id="KW-0012">Acyltransferase</keyword>
<dbReference type="HOGENOM" id="CLU_2524167_0_0_6"/>
<evidence type="ECO:0000313" key="1">
    <source>
        <dbReference type="EMBL" id="EAR20228.1"/>
    </source>
</evidence>
<keyword evidence="2" id="KW-1185">Reference proteome</keyword>
<dbReference type="GO" id="GO:0016746">
    <property type="term" value="F:acyltransferase activity"/>
    <property type="evidence" value="ECO:0007669"/>
    <property type="project" value="UniProtKB-KW"/>
</dbReference>